<dbReference type="EMBL" id="PJEX01000073">
    <property type="protein sequence ID" value="TKW56265.1"/>
    <property type="molecule type" value="Genomic_DNA"/>
</dbReference>
<evidence type="ECO:0000256" key="5">
    <source>
        <dbReference type="SAM" id="MobiDB-lite"/>
    </source>
</evidence>
<dbReference type="PANTHER" id="PTHR45986">
    <property type="entry name" value="ZINC FINGER MATRIN-TYPE PROTEIN 2"/>
    <property type="match status" value="1"/>
</dbReference>
<feature type="non-terminal residue" evidence="7">
    <location>
        <position position="1"/>
    </location>
</feature>
<gene>
    <name evidence="7" type="primary">snu23</name>
    <name evidence="7" type="ORF">CTA1_11909</name>
</gene>
<keyword evidence="3" id="KW-0862">Zinc</keyword>
<dbReference type="InterPro" id="IPR022755">
    <property type="entry name" value="Znf_C2H2_jaz"/>
</dbReference>
<dbReference type="Pfam" id="PF12171">
    <property type="entry name" value="zf-C2H2_jaz"/>
    <property type="match status" value="1"/>
</dbReference>
<dbReference type="GO" id="GO:0046540">
    <property type="term" value="C:U4/U6 x U5 tri-snRNP complex"/>
    <property type="evidence" value="ECO:0007669"/>
    <property type="project" value="TreeGrafter"/>
</dbReference>
<evidence type="ECO:0000256" key="3">
    <source>
        <dbReference type="ARBA" id="ARBA00022833"/>
    </source>
</evidence>
<dbReference type="GO" id="GO:0008270">
    <property type="term" value="F:zinc ion binding"/>
    <property type="evidence" value="ECO:0007669"/>
    <property type="project" value="UniProtKB-KW"/>
</dbReference>
<name>A0A4U6XKY4_9PEZI</name>
<evidence type="ECO:0000259" key="6">
    <source>
        <dbReference type="PROSITE" id="PS00028"/>
    </source>
</evidence>
<protein>
    <submittedName>
        <fullName evidence="7">U4/U6.U5 small nuclear ribonucleoprotein component snu23</fullName>
    </submittedName>
</protein>
<dbReference type="AlphaFoldDB" id="A0A4U6XKY4"/>
<accession>A0A4U6XKY4</accession>
<organism evidence="7 8">
    <name type="scientific">Colletotrichum tanaceti</name>
    <dbReference type="NCBI Taxonomy" id="1306861"/>
    <lineage>
        <taxon>Eukaryota</taxon>
        <taxon>Fungi</taxon>
        <taxon>Dikarya</taxon>
        <taxon>Ascomycota</taxon>
        <taxon>Pezizomycotina</taxon>
        <taxon>Sordariomycetes</taxon>
        <taxon>Hypocreomycetidae</taxon>
        <taxon>Glomerellales</taxon>
        <taxon>Glomerellaceae</taxon>
        <taxon>Colletotrichum</taxon>
        <taxon>Colletotrichum destructivum species complex</taxon>
    </lineage>
</organism>
<dbReference type="GO" id="GO:0000398">
    <property type="term" value="P:mRNA splicing, via spliceosome"/>
    <property type="evidence" value="ECO:0007669"/>
    <property type="project" value="InterPro"/>
</dbReference>
<dbReference type="SMART" id="SM00451">
    <property type="entry name" value="ZnF_U1"/>
    <property type="match status" value="1"/>
</dbReference>
<dbReference type="GO" id="GO:0005681">
    <property type="term" value="C:spliceosomal complex"/>
    <property type="evidence" value="ECO:0007669"/>
    <property type="project" value="InterPro"/>
</dbReference>
<evidence type="ECO:0000313" key="7">
    <source>
        <dbReference type="EMBL" id="TKW56265.1"/>
    </source>
</evidence>
<dbReference type="InterPro" id="IPR003604">
    <property type="entry name" value="Matrin/U1-like-C_Znf_C2H2"/>
</dbReference>
<feature type="region of interest" description="Disordered" evidence="5">
    <location>
        <begin position="243"/>
        <end position="288"/>
    </location>
</feature>
<evidence type="ECO:0000256" key="4">
    <source>
        <dbReference type="ARBA" id="ARBA00023242"/>
    </source>
</evidence>
<dbReference type="STRING" id="1306861.A0A4U6XKY4"/>
<dbReference type="SUPFAM" id="SSF57667">
    <property type="entry name" value="beta-beta-alpha zinc fingers"/>
    <property type="match status" value="1"/>
</dbReference>
<keyword evidence="7" id="KW-0687">Ribonucleoprotein</keyword>
<keyword evidence="4" id="KW-0539">Nucleus</keyword>
<sequence>RLSPLPRAECPPPQASNFILERAWSLLPSSHPTCSAARASAQHHPSQRYAPFLCAEITDDLSHTTSLRSMADKKGSAYGAPAGDTDFRKTWDLDEYAAKAKDREAKEKEESKARYEAKLAGKKYHKPLTGNETFTQARRNVLDLSAQVGKTQLVPAGAGVGKRGRGAGFYCEACDLTFKDNKQYVEHMNTPQHLANTGQTNEVRRATADEVRERIEWHWQRIQDLEKEKATSLHERLALREEESLKEAEERRRKRKEADEKRRAEREAAEKVKLEYGEDVRIEGEHDEDDMMAAMGITGFGGAKKK</sequence>
<feature type="compositionally biased region" description="Basic and acidic residues" evidence="5">
    <location>
        <begin position="243"/>
        <end position="284"/>
    </location>
</feature>
<dbReference type="Gene3D" id="3.30.160.60">
    <property type="entry name" value="Classic Zinc Finger"/>
    <property type="match status" value="1"/>
</dbReference>
<dbReference type="PROSITE" id="PS00028">
    <property type="entry name" value="ZINC_FINGER_C2H2_1"/>
    <property type="match status" value="1"/>
</dbReference>
<feature type="domain" description="C2H2-type" evidence="6">
    <location>
        <begin position="171"/>
        <end position="193"/>
    </location>
</feature>
<dbReference type="GO" id="GO:0003676">
    <property type="term" value="F:nucleic acid binding"/>
    <property type="evidence" value="ECO:0007669"/>
    <property type="project" value="InterPro"/>
</dbReference>
<keyword evidence="8" id="KW-1185">Reference proteome</keyword>
<dbReference type="InterPro" id="IPR036236">
    <property type="entry name" value="Znf_C2H2_sf"/>
</dbReference>
<comment type="caution">
    <text evidence="7">The sequence shown here is derived from an EMBL/GenBank/DDBJ whole genome shotgun (WGS) entry which is preliminary data.</text>
</comment>
<reference evidence="7 8" key="1">
    <citation type="journal article" date="2019" name="PLoS ONE">
        <title>Comparative genome analysis indicates high evolutionary potential of pathogenicity genes in Colletotrichum tanaceti.</title>
        <authorList>
            <person name="Lelwala R.V."/>
            <person name="Korhonen P.K."/>
            <person name="Young N.D."/>
            <person name="Scott J.B."/>
            <person name="Ades P.A."/>
            <person name="Gasser R.B."/>
            <person name="Taylor P.W.J."/>
        </authorList>
    </citation>
    <scope>NUCLEOTIDE SEQUENCE [LARGE SCALE GENOMIC DNA]</scope>
    <source>
        <strain evidence="7">BRIP57314</strain>
    </source>
</reference>
<keyword evidence="1" id="KW-0479">Metal-binding</keyword>
<proteinExistence type="predicted"/>
<dbReference type="InterPro" id="IPR013087">
    <property type="entry name" value="Znf_C2H2_type"/>
</dbReference>
<evidence type="ECO:0000256" key="1">
    <source>
        <dbReference type="ARBA" id="ARBA00022723"/>
    </source>
</evidence>
<dbReference type="Proteomes" id="UP000310108">
    <property type="component" value="Unassembled WGS sequence"/>
</dbReference>
<evidence type="ECO:0000256" key="2">
    <source>
        <dbReference type="ARBA" id="ARBA00022771"/>
    </source>
</evidence>
<dbReference type="InterPro" id="IPR040107">
    <property type="entry name" value="Snu23"/>
</dbReference>
<evidence type="ECO:0000313" key="8">
    <source>
        <dbReference type="Proteomes" id="UP000310108"/>
    </source>
</evidence>
<keyword evidence="2" id="KW-0863">Zinc-finger</keyword>
<dbReference type="PANTHER" id="PTHR45986:SF1">
    <property type="entry name" value="ZINC FINGER MATRIN-TYPE PROTEIN 2"/>
    <property type="match status" value="1"/>
</dbReference>